<evidence type="ECO:0000256" key="2">
    <source>
        <dbReference type="ARBA" id="ARBA00022448"/>
    </source>
</evidence>
<dbReference type="GO" id="GO:0015031">
    <property type="term" value="P:protein transport"/>
    <property type="evidence" value="ECO:0007669"/>
    <property type="project" value="UniProtKB-KW"/>
</dbReference>
<evidence type="ECO:0000256" key="9">
    <source>
        <dbReference type="SAM" id="Phobius"/>
    </source>
</evidence>
<evidence type="ECO:0000313" key="10">
    <source>
        <dbReference type="EMBL" id="CAB4608718.1"/>
    </source>
</evidence>
<keyword evidence="3" id="KW-1003">Cell membrane</keyword>
<evidence type="ECO:0000256" key="8">
    <source>
        <dbReference type="ARBA" id="ARBA00023136"/>
    </source>
</evidence>
<proteinExistence type="predicted"/>
<dbReference type="PANTHER" id="PTHR33909">
    <property type="entry name" value="SEC TRANSLOCON ACCESSORY COMPLEX SUBUNIT YAJC"/>
    <property type="match status" value="1"/>
</dbReference>
<accession>A0A6J6HJ78</accession>
<dbReference type="SMART" id="SM01323">
    <property type="entry name" value="YajC"/>
    <property type="match status" value="1"/>
</dbReference>
<dbReference type="PANTHER" id="PTHR33909:SF1">
    <property type="entry name" value="SEC TRANSLOCON ACCESSORY COMPLEX SUBUNIT YAJC"/>
    <property type="match status" value="1"/>
</dbReference>
<keyword evidence="2" id="KW-0813">Transport</keyword>
<sequence length="111" mass="11845">MIANILAAESQSPVGIIVVYAVLFAGMYFVLIRPRSRRAKAAAALVASTEVGDEVVLNSGIYGFVSAVEDDVLWIDIADGHGTERIEIRVARNAIARKIVQSGEADSTAKQ</sequence>
<keyword evidence="4 9" id="KW-0812">Transmembrane</keyword>
<evidence type="ECO:0000256" key="4">
    <source>
        <dbReference type="ARBA" id="ARBA00022692"/>
    </source>
</evidence>
<name>A0A6J6HJ78_9ZZZZ</name>
<protein>
    <submittedName>
        <fullName evidence="10">Unannotated protein</fullName>
    </submittedName>
</protein>
<keyword evidence="5" id="KW-0653">Protein transport</keyword>
<comment type="subcellular location">
    <subcellularLocation>
        <location evidence="1">Cell membrane</location>
        <topology evidence="1">Single-pass membrane protein</topology>
    </subcellularLocation>
</comment>
<evidence type="ECO:0000256" key="5">
    <source>
        <dbReference type="ARBA" id="ARBA00022927"/>
    </source>
</evidence>
<gene>
    <name evidence="10" type="ORF">UFOPK1874_00283</name>
</gene>
<dbReference type="EMBL" id="CAEZUX010000015">
    <property type="protein sequence ID" value="CAB4608718.1"/>
    <property type="molecule type" value="Genomic_DNA"/>
</dbReference>
<dbReference type="AlphaFoldDB" id="A0A6J6HJ78"/>
<keyword evidence="7" id="KW-0811">Translocation</keyword>
<dbReference type="PRINTS" id="PR01853">
    <property type="entry name" value="YAJCTRNLCASE"/>
</dbReference>
<evidence type="ECO:0000256" key="3">
    <source>
        <dbReference type="ARBA" id="ARBA00022475"/>
    </source>
</evidence>
<keyword evidence="8 9" id="KW-0472">Membrane</keyword>
<dbReference type="GO" id="GO:0005886">
    <property type="term" value="C:plasma membrane"/>
    <property type="evidence" value="ECO:0007669"/>
    <property type="project" value="UniProtKB-SubCell"/>
</dbReference>
<dbReference type="Pfam" id="PF02699">
    <property type="entry name" value="YajC"/>
    <property type="match status" value="1"/>
</dbReference>
<evidence type="ECO:0000256" key="1">
    <source>
        <dbReference type="ARBA" id="ARBA00004162"/>
    </source>
</evidence>
<dbReference type="NCBIfam" id="TIGR00739">
    <property type="entry name" value="yajC"/>
    <property type="match status" value="1"/>
</dbReference>
<keyword evidence="6 9" id="KW-1133">Transmembrane helix</keyword>
<feature type="transmembrane region" description="Helical" evidence="9">
    <location>
        <begin position="12"/>
        <end position="31"/>
    </location>
</feature>
<evidence type="ECO:0000256" key="7">
    <source>
        <dbReference type="ARBA" id="ARBA00023010"/>
    </source>
</evidence>
<dbReference type="InterPro" id="IPR003849">
    <property type="entry name" value="Preprotein_translocase_YajC"/>
</dbReference>
<reference evidence="10" key="1">
    <citation type="submission" date="2020-05" db="EMBL/GenBank/DDBJ databases">
        <authorList>
            <person name="Chiriac C."/>
            <person name="Salcher M."/>
            <person name="Ghai R."/>
            <person name="Kavagutti S V."/>
        </authorList>
    </citation>
    <scope>NUCLEOTIDE SEQUENCE</scope>
</reference>
<organism evidence="10">
    <name type="scientific">freshwater metagenome</name>
    <dbReference type="NCBI Taxonomy" id="449393"/>
    <lineage>
        <taxon>unclassified sequences</taxon>
        <taxon>metagenomes</taxon>
        <taxon>ecological metagenomes</taxon>
    </lineage>
</organism>
<evidence type="ECO:0000256" key="6">
    <source>
        <dbReference type="ARBA" id="ARBA00022989"/>
    </source>
</evidence>